<keyword evidence="3" id="KW-1185">Reference proteome</keyword>
<evidence type="ECO:0000313" key="3">
    <source>
        <dbReference type="Proteomes" id="UP001164286"/>
    </source>
</evidence>
<dbReference type="AlphaFoldDB" id="A0AA38H358"/>
<protein>
    <submittedName>
        <fullName evidence="2">Uncharacterized protein</fullName>
    </submittedName>
</protein>
<sequence>MDTALPWQEHTPGYNFFTYVALHDGEHGSTPADQTDQSKVAVTNAAWDLMKAIKKNIRAELVAEAAASEVGIESAAATDSYVTGEASQNSVLTSALFFGVGAAALLGTAHWISSKTGEKSWA</sequence>
<proteinExistence type="predicted"/>
<dbReference type="GeneID" id="77730779"/>
<organism evidence="2 3">
    <name type="scientific">Dioszegia hungarica</name>
    <dbReference type="NCBI Taxonomy" id="4972"/>
    <lineage>
        <taxon>Eukaryota</taxon>
        <taxon>Fungi</taxon>
        <taxon>Dikarya</taxon>
        <taxon>Basidiomycota</taxon>
        <taxon>Agaricomycotina</taxon>
        <taxon>Tremellomycetes</taxon>
        <taxon>Tremellales</taxon>
        <taxon>Bulleribasidiaceae</taxon>
        <taxon>Dioszegia</taxon>
    </lineage>
</organism>
<evidence type="ECO:0000313" key="2">
    <source>
        <dbReference type="EMBL" id="KAI9631841.1"/>
    </source>
</evidence>
<evidence type="ECO:0000256" key="1">
    <source>
        <dbReference type="SAM" id="Phobius"/>
    </source>
</evidence>
<dbReference type="RefSeq" id="XP_052941618.1">
    <property type="nucleotide sequence ID" value="XM_053091574.1"/>
</dbReference>
<keyword evidence="1" id="KW-0472">Membrane</keyword>
<name>A0AA38H358_9TREE</name>
<comment type="caution">
    <text evidence="2">The sequence shown here is derived from an EMBL/GenBank/DDBJ whole genome shotgun (WGS) entry which is preliminary data.</text>
</comment>
<feature type="transmembrane region" description="Helical" evidence="1">
    <location>
        <begin position="91"/>
        <end position="112"/>
    </location>
</feature>
<keyword evidence="1" id="KW-1133">Transmembrane helix</keyword>
<keyword evidence="1" id="KW-0812">Transmembrane</keyword>
<gene>
    <name evidence="2" type="ORF">MKK02DRAFT_41471</name>
</gene>
<dbReference type="Proteomes" id="UP001164286">
    <property type="component" value="Unassembled WGS sequence"/>
</dbReference>
<reference evidence="2" key="1">
    <citation type="journal article" date="2022" name="G3 (Bethesda)">
        <title>High quality genome of the basidiomycete yeast Dioszegia hungarica PDD-24b-2 isolated from cloud water.</title>
        <authorList>
            <person name="Jarrige D."/>
            <person name="Haridas S."/>
            <person name="Bleykasten-Grosshans C."/>
            <person name="Joly M."/>
            <person name="Nadalig T."/>
            <person name="Sancelme M."/>
            <person name="Vuilleumier S."/>
            <person name="Grigoriev I.V."/>
            <person name="Amato P."/>
            <person name="Bringel F."/>
        </authorList>
    </citation>
    <scope>NUCLEOTIDE SEQUENCE</scope>
    <source>
        <strain evidence="2">PDD-24b-2</strain>
    </source>
</reference>
<dbReference type="EMBL" id="JAKWFO010000016">
    <property type="protein sequence ID" value="KAI9631841.1"/>
    <property type="molecule type" value="Genomic_DNA"/>
</dbReference>
<accession>A0AA38H358</accession>